<comment type="caution">
    <text evidence="2">The sequence shown here is derived from an EMBL/GenBank/DDBJ whole genome shotgun (WGS) entry which is preliminary data.</text>
</comment>
<dbReference type="AlphaFoldDB" id="A0A931CZ45"/>
<dbReference type="Gene3D" id="3.60.15.10">
    <property type="entry name" value="Ribonuclease Z/Hydroxyacylglutathione hydrolase-like"/>
    <property type="match status" value="1"/>
</dbReference>
<organism evidence="2 3">
    <name type="scientific">Desulfotignum balticum</name>
    <dbReference type="NCBI Taxonomy" id="115781"/>
    <lineage>
        <taxon>Bacteria</taxon>
        <taxon>Pseudomonadati</taxon>
        <taxon>Thermodesulfobacteriota</taxon>
        <taxon>Desulfobacteria</taxon>
        <taxon>Desulfobacterales</taxon>
        <taxon>Desulfobacteraceae</taxon>
        <taxon>Desulfotignum</taxon>
    </lineage>
</organism>
<dbReference type="PANTHER" id="PTHR11203">
    <property type="entry name" value="CLEAVAGE AND POLYADENYLATION SPECIFICITY FACTOR FAMILY MEMBER"/>
    <property type="match status" value="1"/>
</dbReference>
<dbReference type="EMBL" id="JACCQK010000553">
    <property type="protein sequence ID" value="MBG0780044.1"/>
    <property type="molecule type" value="Genomic_DNA"/>
</dbReference>
<sequence>MECQFLGGTGEVTGSMHLLNTGRDEILLDCGMFQGRRKESNEKNRYFPVDPAKITNMVLSHAHIDHSGRIPVLTQAGFSGRIITTRPTQNALSYMLMDSGHIQESDAQ</sequence>
<proteinExistence type="predicted"/>
<dbReference type="GO" id="GO:0004521">
    <property type="term" value="F:RNA endonuclease activity"/>
    <property type="evidence" value="ECO:0007669"/>
    <property type="project" value="TreeGrafter"/>
</dbReference>
<dbReference type="SUPFAM" id="SSF56281">
    <property type="entry name" value="Metallo-hydrolase/oxidoreductase"/>
    <property type="match status" value="1"/>
</dbReference>
<dbReference type="Proteomes" id="UP000706172">
    <property type="component" value="Unassembled WGS sequence"/>
</dbReference>
<dbReference type="InterPro" id="IPR036866">
    <property type="entry name" value="RibonucZ/Hydroxyglut_hydro"/>
</dbReference>
<dbReference type="Pfam" id="PF00753">
    <property type="entry name" value="Lactamase_B"/>
    <property type="match status" value="1"/>
</dbReference>
<dbReference type="PANTHER" id="PTHR11203:SF37">
    <property type="entry name" value="INTEGRATOR COMPLEX SUBUNIT 11"/>
    <property type="match status" value="1"/>
</dbReference>
<dbReference type="CDD" id="cd16295">
    <property type="entry name" value="TTHA0252-CPSF-like_MBL-fold"/>
    <property type="match status" value="1"/>
</dbReference>
<gene>
    <name evidence="2" type="ORF">H0S81_08980</name>
</gene>
<evidence type="ECO:0000313" key="3">
    <source>
        <dbReference type="Proteomes" id="UP000706172"/>
    </source>
</evidence>
<feature type="domain" description="Metallo-beta-lactamase" evidence="1">
    <location>
        <begin position="11"/>
        <end position="77"/>
    </location>
</feature>
<accession>A0A931CZ45</accession>
<feature type="non-terminal residue" evidence="2">
    <location>
        <position position="108"/>
    </location>
</feature>
<dbReference type="InterPro" id="IPR001279">
    <property type="entry name" value="Metallo-B-lactamas"/>
</dbReference>
<protein>
    <submittedName>
        <fullName evidence="2">MBL fold metallo-hydrolase</fullName>
    </submittedName>
</protein>
<evidence type="ECO:0000313" key="2">
    <source>
        <dbReference type="EMBL" id="MBG0780044.1"/>
    </source>
</evidence>
<reference evidence="2" key="1">
    <citation type="submission" date="2020-07" db="EMBL/GenBank/DDBJ databases">
        <title>Severe corrosion of carbon steel in oil field produced water can be linked to methanogenic archaea containing a special type of NiFe hydrogenase.</title>
        <authorList>
            <person name="Lahme S."/>
            <person name="Mand J."/>
            <person name="Longwell J."/>
            <person name="Smith R."/>
            <person name="Enning D."/>
        </authorList>
    </citation>
    <scope>NUCLEOTIDE SEQUENCE</scope>
    <source>
        <strain evidence="2">MIC098Bin6</strain>
    </source>
</reference>
<dbReference type="InterPro" id="IPR050698">
    <property type="entry name" value="MBL"/>
</dbReference>
<name>A0A931CZ45_9BACT</name>
<evidence type="ECO:0000259" key="1">
    <source>
        <dbReference type="Pfam" id="PF00753"/>
    </source>
</evidence>